<feature type="region of interest" description="Disordered" evidence="1">
    <location>
        <begin position="1"/>
        <end position="281"/>
    </location>
</feature>
<feature type="compositionally biased region" description="Basic and acidic residues" evidence="1">
    <location>
        <begin position="176"/>
        <end position="208"/>
    </location>
</feature>
<feature type="compositionally biased region" description="Basic and acidic residues" evidence="1">
    <location>
        <begin position="39"/>
        <end position="49"/>
    </location>
</feature>
<dbReference type="OrthoDB" id="3260940at2759"/>
<feature type="compositionally biased region" description="Acidic residues" evidence="1">
    <location>
        <begin position="140"/>
        <end position="149"/>
    </location>
</feature>
<accession>A0A9P3L821</accession>
<evidence type="ECO:0000256" key="1">
    <source>
        <dbReference type="SAM" id="MobiDB-lite"/>
    </source>
</evidence>
<feature type="compositionally biased region" description="Polar residues" evidence="1">
    <location>
        <begin position="50"/>
        <end position="60"/>
    </location>
</feature>
<feature type="compositionally biased region" description="Low complexity" evidence="1">
    <location>
        <begin position="69"/>
        <end position="79"/>
    </location>
</feature>
<protein>
    <submittedName>
        <fullName evidence="2">Uncharacterized protein</fullName>
    </submittedName>
</protein>
<evidence type="ECO:0000313" key="3">
    <source>
        <dbReference type="Proteomes" id="UP000703269"/>
    </source>
</evidence>
<organism evidence="2 3">
    <name type="scientific">Phanerochaete sordida</name>
    <dbReference type="NCBI Taxonomy" id="48140"/>
    <lineage>
        <taxon>Eukaryota</taxon>
        <taxon>Fungi</taxon>
        <taxon>Dikarya</taxon>
        <taxon>Basidiomycota</taxon>
        <taxon>Agaricomycotina</taxon>
        <taxon>Agaricomycetes</taxon>
        <taxon>Polyporales</taxon>
        <taxon>Phanerochaetaceae</taxon>
        <taxon>Phanerochaete</taxon>
    </lineage>
</organism>
<dbReference type="AlphaFoldDB" id="A0A9P3L821"/>
<feature type="compositionally biased region" description="Polar residues" evidence="1">
    <location>
        <begin position="80"/>
        <end position="89"/>
    </location>
</feature>
<feature type="compositionally biased region" description="Basic and acidic residues" evidence="1">
    <location>
        <begin position="308"/>
        <end position="318"/>
    </location>
</feature>
<feature type="compositionally biased region" description="Low complexity" evidence="1">
    <location>
        <begin position="381"/>
        <end position="392"/>
    </location>
</feature>
<feature type="compositionally biased region" description="Low complexity" evidence="1">
    <location>
        <begin position="239"/>
        <end position="250"/>
    </location>
</feature>
<sequence length="587" mass="63468">MSARHHVHLQADVLAANPTDPSRKIKKANFFAVAISHPRKQEPVDERNGRSNGASTPQENTRAKRWSGRFRSGSGSSVGTQSTRASNERSGPSRDTPPPVPPKPGSSSQPKQPLRVVPPERQATYTSLNSPPPPYRFDDFENAVPEELDLDGRCSPLCGLPSPRLAQTTPAPTPSKGKERERAMSPLGRIREGIERQGKRQRDVEITHPKRVGSPQFRERERESRGGPTPVPVQVDKVASNTGSGNSKKSSATKESAGSTSAWAKRAKHGSFDFERPSSVTGGALNMRTALRGIGVTFETHQPQPLLERSRSTKEPPSRTHAAGKQPQSSSLPSSVGRTAARPSLDLNAPPMTRHPTESSQGGSSSAGRSYFNYGDSNPVSPISSNSGHSSSLGRKAGGRLQRGNLGPFKFEPAVPPIPGSPASDERTSRAARGPGDSPTPPPTRLREEHAASPPPLAKGRSLDLGLHLNWAPQTVREEALLPTMRPATGRAMPRWRGKVDEQGRLDEPSSRTAAEISRAFREALGDRAYATFKTYVHRFDAHAIPLEGPSGLVAAATRLLDTAGTLDERRKQVLIEKFVRFVQETQ</sequence>
<comment type="caution">
    <text evidence="2">The sequence shown here is derived from an EMBL/GenBank/DDBJ whole genome shotgun (WGS) entry which is preliminary data.</text>
</comment>
<keyword evidence="3" id="KW-1185">Reference proteome</keyword>
<reference evidence="2 3" key="1">
    <citation type="submission" date="2021-08" db="EMBL/GenBank/DDBJ databases">
        <title>Draft Genome Sequence of Phanerochaete sordida strain YK-624.</title>
        <authorList>
            <person name="Mori T."/>
            <person name="Dohra H."/>
            <person name="Suzuki T."/>
            <person name="Kawagishi H."/>
            <person name="Hirai H."/>
        </authorList>
    </citation>
    <scope>NUCLEOTIDE SEQUENCE [LARGE SCALE GENOMIC DNA]</scope>
    <source>
        <strain evidence="2 3">YK-624</strain>
    </source>
</reference>
<feature type="compositionally biased region" description="Pro residues" evidence="1">
    <location>
        <begin position="95"/>
        <end position="104"/>
    </location>
</feature>
<proteinExistence type="predicted"/>
<dbReference type="Proteomes" id="UP000703269">
    <property type="component" value="Unassembled WGS sequence"/>
</dbReference>
<feature type="region of interest" description="Disordered" evidence="1">
    <location>
        <begin position="298"/>
        <end position="461"/>
    </location>
</feature>
<evidence type="ECO:0000313" key="2">
    <source>
        <dbReference type="EMBL" id="GJE84237.1"/>
    </source>
</evidence>
<feature type="compositionally biased region" description="Low complexity" evidence="1">
    <location>
        <begin position="359"/>
        <end position="370"/>
    </location>
</feature>
<name>A0A9P3L821_9APHY</name>
<feature type="compositionally biased region" description="Polar residues" evidence="1">
    <location>
        <begin position="326"/>
        <end position="337"/>
    </location>
</feature>
<dbReference type="EMBL" id="BPQB01000001">
    <property type="protein sequence ID" value="GJE84237.1"/>
    <property type="molecule type" value="Genomic_DNA"/>
</dbReference>
<gene>
    <name evidence="2" type="ORF">PsYK624_003130</name>
</gene>